<accession>A0A919JW13</accession>
<dbReference type="RefSeq" id="WP_203780622.1">
    <property type="nucleotide sequence ID" value="NZ_BOMV01000012.1"/>
</dbReference>
<keyword evidence="1" id="KW-0812">Transmembrane</keyword>
<keyword evidence="1" id="KW-1133">Transmembrane helix</keyword>
<evidence type="ECO:0000313" key="3">
    <source>
        <dbReference type="Proteomes" id="UP000636960"/>
    </source>
</evidence>
<dbReference type="Proteomes" id="UP000636960">
    <property type="component" value="Unassembled WGS sequence"/>
</dbReference>
<sequence>MDQIPAPVETAVRTAAQAAPGYRGDLDSVYRRARARRQRLIATAAGVAVLITAAGVGLAQRRPAPPVTVLPATQPVVKPAPAQRLLLSGAVGTYRTDGAAVRLGGRDRVGEILPDGTLAGHPVQGADGWDRTVGLPDGRLVALGPRDLMPDVERPDGPDIEGLEYNLVVAAPDGAVQLSRDVRVKGEAVTLLTATAETAWLWRPAGLYSHDLATGTESLAVPRKTLGIAQVFDGSTQFADLNGDRLIVAADSTRCAPKVLDIGQPVRPLPLALADCSTIANLRLSPDGNVVAVTYLTRQLIPHVALVRIADGRVLADQAPSIASSSLGWGMDVVWPDNRSVTVVTYPVEPSGTYRLKPTTITTGS</sequence>
<evidence type="ECO:0000256" key="1">
    <source>
        <dbReference type="SAM" id="Phobius"/>
    </source>
</evidence>
<comment type="caution">
    <text evidence="2">The sequence shown here is derived from an EMBL/GenBank/DDBJ whole genome shotgun (WGS) entry which is preliminary data.</text>
</comment>
<proteinExistence type="predicted"/>
<gene>
    <name evidence="2" type="ORF">Ari01nite_17740</name>
</gene>
<reference evidence="2" key="1">
    <citation type="submission" date="2021-01" db="EMBL/GenBank/DDBJ databases">
        <title>Whole genome shotgun sequence of Actinoplanes rishiriensis NBRC 108556.</title>
        <authorList>
            <person name="Komaki H."/>
            <person name="Tamura T."/>
        </authorList>
    </citation>
    <scope>NUCLEOTIDE SEQUENCE</scope>
    <source>
        <strain evidence="2">NBRC 108556</strain>
    </source>
</reference>
<feature type="transmembrane region" description="Helical" evidence="1">
    <location>
        <begin position="40"/>
        <end position="59"/>
    </location>
</feature>
<evidence type="ECO:0000313" key="2">
    <source>
        <dbReference type="EMBL" id="GIE94309.1"/>
    </source>
</evidence>
<dbReference type="AlphaFoldDB" id="A0A919JW13"/>
<dbReference type="EMBL" id="BOMV01000012">
    <property type="protein sequence ID" value="GIE94309.1"/>
    <property type="molecule type" value="Genomic_DNA"/>
</dbReference>
<name>A0A919JW13_9ACTN</name>
<keyword evidence="1" id="KW-0472">Membrane</keyword>
<keyword evidence="3" id="KW-1185">Reference proteome</keyword>
<organism evidence="2 3">
    <name type="scientific">Paractinoplanes rishiriensis</name>
    <dbReference type="NCBI Taxonomy" id="1050105"/>
    <lineage>
        <taxon>Bacteria</taxon>
        <taxon>Bacillati</taxon>
        <taxon>Actinomycetota</taxon>
        <taxon>Actinomycetes</taxon>
        <taxon>Micromonosporales</taxon>
        <taxon>Micromonosporaceae</taxon>
        <taxon>Paractinoplanes</taxon>
    </lineage>
</organism>
<protein>
    <submittedName>
        <fullName evidence="2">Uncharacterized protein</fullName>
    </submittedName>
</protein>